<dbReference type="InterPro" id="IPR029044">
    <property type="entry name" value="Nucleotide-diphossugar_trans"/>
</dbReference>
<proteinExistence type="predicted"/>
<organism evidence="1 2">
    <name type="scientific">Durusdinium trenchii</name>
    <dbReference type="NCBI Taxonomy" id="1381693"/>
    <lineage>
        <taxon>Eukaryota</taxon>
        <taxon>Sar</taxon>
        <taxon>Alveolata</taxon>
        <taxon>Dinophyceae</taxon>
        <taxon>Suessiales</taxon>
        <taxon>Symbiodiniaceae</taxon>
        <taxon>Durusdinium</taxon>
    </lineage>
</organism>
<sequence length="545" mass="61474">MFYVWIWIWSPTHSTRNLNHVEPMIYLAGPGAASELANPPDCLKCCTCLKERRAEEVAVEQERSLPEEDERVVQAAVQTEDATVQGVDCDEAQREGWALRLNDLETQLALSATRELDRMAQVEAKLRTVVGAKNEVIDELKDELGRREQEILEANGASWCDSQREESAARGVRAALCGLNATTPNESEREERKKTTCDRILRAEVPSDGAVTLAVTAPRAAPEASGSRHQGLAIVADDGFRVRYQLQIQSLRCYARAQGYDFWLLQGSEFPECQPYSSVEDFFFQKHCAIANLLEQQEDRYALAVLDADVVAVDLDRSLDMWMGSQGDLQFYKRITGEEVMAGNYIARNRPWVRQFLRNWASFKWRRPPGFSSADNGALHVALMEALERPEATRVAELYGNLTAMVEDLTPYWHFVEEAMVYLTARHWHMEDTKLGHLCGRPCVLSIWPRMSFFVDDGVYLNRHGSSIGPVMHHGIKDPQDLPRYFADLDACRANRGADGAWVSPEQLGQEALRLAEGYRDLYQQGFCEQCAQHCVASFTCAPLG</sequence>
<name>A0ABP0QXM9_9DINO</name>
<dbReference type="EMBL" id="CAXAMN010025128">
    <property type="protein sequence ID" value="CAK9092818.1"/>
    <property type="molecule type" value="Genomic_DNA"/>
</dbReference>
<dbReference type="Pfam" id="PF03314">
    <property type="entry name" value="DUF273"/>
    <property type="match status" value="1"/>
</dbReference>
<protein>
    <recommendedName>
        <fullName evidence="3">Nucleotide-diphospho-sugar transferase domain-containing protein</fullName>
    </recommendedName>
</protein>
<dbReference type="Gene3D" id="3.90.550.10">
    <property type="entry name" value="Spore Coat Polysaccharide Biosynthesis Protein SpsA, Chain A"/>
    <property type="match status" value="1"/>
</dbReference>
<comment type="caution">
    <text evidence="1">The sequence shown here is derived from an EMBL/GenBank/DDBJ whole genome shotgun (WGS) entry which is preliminary data.</text>
</comment>
<reference evidence="1 2" key="1">
    <citation type="submission" date="2024-02" db="EMBL/GenBank/DDBJ databases">
        <authorList>
            <person name="Chen Y."/>
            <person name="Shah S."/>
            <person name="Dougan E. K."/>
            <person name="Thang M."/>
            <person name="Chan C."/>
        </authorList>
    </citation>
    <scope>NUCLEOTIDE SEQUENCE [LARGE SCALE GENOMIC DNA]</scope>
</reference>
<evidence type="ECO:0000313" key="2">
    <source>
        <dbReference type="Proteomes" id="UP001642484"/>
    </source>
</evidence>
<evidence type="ECO:0000313" key="1">
    <source>
        <dbReference type="EMBL" id="CAK9092818.1"/>
    </source>
</evidence>
<dbReference type="Proteomes" id="UP001642484">
    <property type="component" value="Unassembled WGS sequence"/>
</dbReference>
<gene>
    <name evidence="1" type="ORF">CCMP2556_LOCUS44416</name>
</gene>
<dbReference type="InterPro" id="IPR004988">
    <property type="entry name" value="DUF273"/>
</dbReference>
<keyword evidence="2" id="KW-1185">Reference proteome</keyword>
<evidence type="ECO:0008006" key="3">
    <source>
        <dbReference type="Google" id="ProtNLM"/>
    </source>
</evidence>
<accession>A0ABP0QXM9</accession>
<dbReference type="PANTHER" id="PTHR31562:SF4">
    <property type="entry name" value="DUF268 DOMAIN-CONTAINING PROTEIN-RELATED"/>
    <property type="match status" value="1"/>
</dbReference>
<dbReference type="PANTHER" id="PTHR31562">
    <property type="entry name" value="PROTEIN CBG18972"/>
    <property type="match status" value="1"/>
</dbReference>